<dbReference type="FunFam" id="3.30.420.40:FF:000004">
    <property type="entry name" value="Molecular chaperone DnaK"/>
    <property type="match status" value="1"/>
</dbReference>
<dbReference type="OrthoDB" id="10282856at2759"/>
<evidence type="ECO:0000256" key="3">
    <source>
        <dbReference type="ARBA" id="ARBA00022840"/>
    </source>
</evidence>
<dbReference type="EMBL" id="CAJNOM010000142">
    <property type="protein sequence ID" value="CAF1130520.1"/>
    <property type="molecule type" value="Genomic_DNA"/>
</dbReference>
<evidence type="ECO:0000313" key="5">
    <source>
        <dbReference type="EMBL" id="CAF0900450.1"/>
    </source>
</evidence>
<dbReference type="Pfam" id="PF00012">
    <property type="entry name" value="HSP70"/>
    <property type="match status" value="2"/>
</dbReference>
<dbReference type="Gene3D" id="3.30.30.30">
    <property type="match status" value="1"/>
</dbReference>
<dbReference type="InterPro" id="IPR029047">
    <property type="entry name" value="HSP70_peptide-bd_sf"/>
</dbReference>
<proteinExistence type="inferred from homology"/>
<dbReference type="InterPro" id="IPR043129">
    <property type="entry name" value="ATPase_NBD"/>
</dbReference>
<protein>
    <submittedName>
        <fullName evidence="6">Uncharacterized protein</fullName>
    </submittedName>
</protein>
<evidence type="ECO:0000256" key="4">
    <source>
        <dbReference type="RuleBase" id="RU003322"/>
    </source>
</evidence>
<dbReference type="EMBL" id="CAJNOI010000036">
    <property type="protein sequence ID" value="CAF0900450.1"/>
    <property type="molecule type" value="Genomic_DNA"/>
</dbReference>
<dbReference type="Gene3D" id="3.90.640.10">
    <property type="entry name" value="Actin, Chain A, domain 4"/>
    <property type="match status" value="1"/>
</dbReference>
<evidence type="ECO:0000256" key="2">
    <source>
        <dbReference type="ARBA" id="ARBA00022741"/>
    </source>
</evidence>
<gene>
    <name evidence="5" type="ORF">BJG266_LOCUS10443</name>
    <name evidence="6" type="ORF">QVE165_LOCUS21914</name>
</gene>
<dbReference type="GO" id="GO:0005524">
    <property type="term" value="F:ATP binding"/>
    <property type="evidence" value="ECO:0007669"/>
    <property type="project" value="UniProtKB-KW"/>
</dbReference>
<dbReference type="Proteomes" id="UP000663877">
    <property type="component" value="Unassembled WGS sequence"/>
</dbReference>
<dbReference type="PANTHER" id="PTHR19375">
    <property type="entry name" value="HEAT SHOCK PROTEIN 70KDA"/>
    <property type="match status" value="1"/>
</dbReference>
<sequence>MDSKRAIGIDLGTAYSCVAVFQHDKVEVIPNELIERTTPSYVTFTKYRRLVGSDAKYQADANPNGTIFNVKRLIGRKYEDAVVQNNLKHWAFQVVDDLGKPKIITEYKDQLKLIIPEEVSALILRKMKQIAEDHLGEPVTDAVITVPAAFNDSQRQATKDAAVIAGLNVLRILSEPVAAAMAYGLHNQISGERRILIFDLGGGTTNVSVVIIEEGIFEVKSTSGDVQIGGEDFDIRMVTYFIEEFKRKHNKDPSKNKHAKQRLRSACEQAKKTLSSSTQASINIDLFHENIDFKSTITRTQFEEINDDLFVSMRTIIETALRDAKMDKSSIDDIVLIGGSSRIPKIRDLIREFFNGKLLNQSINPDEAVAYGAAIQAAILTGNKSEQLKDTFLFDIAPYSLGIETKGGQITTIIERNTTIPTKQTRTFEVSPSYQSDKIVTELIEHDERQPKIPITPFLNKKCDVDIKVFEGQDGLAINNNLLGCFTLSDILFSSDVAPQIEITFDIDANGILNVSAIDKTSQKENKMRVTNDKGRLSESDIESLIKKLERYDLENN</sequence>
<keyword evidence="3 4" id="KW-0067">ATP-binding</keyword>
<keyword evidence="7" id="KW-1185">Reference proteome</keyword>
<dbReference type="Gene3D" id="3.30.420.40">
    <property type="match status" value="2"/>
</dbReference>
<comment type="similarity">
    <text evidence="1 4">Belongs to the heat shock protein 70 family.</text>
</comment>
<dbReference type="PROSITE" id="PS01036">
    <property type="entry name" value="HSP70_3"/>
    <property type="match status" value="1"/>
</dbReference>
<dbReference type="InterPro" id="IPR018181">
    <property type="entry name" value="Heat_shock_70_CS"/>
</dbReference>
<dbReference type="FunFam" id="3.30.30.30:FF:000001">
    <property type="entry name" value="heat shock 70 kDa protein-like"/>
    <property type="match status" value="1"/>
</dbReference>
<evidence type="ECO:0000256" key="1">
    <source>
        <dbReference type="ARBA" id="ARBA00007381"/>
    </source>
</evidence>
<evidence type="ECO:0000313" key="7">
    <source>
        <dbReference type="Proteomes" id="UP000663832"/>
    </source>
</evidence>
<dbReference type="SUPFAM" id="SSF100920">
    <property type="entry name" value="Heat shock protein 70kD (HSP70), peptide-binding domain"/>
    <property type="match status" value="2"/>
</dbReference>
<evidence type="ECO:0000313" key="6">
    <source>
        <dbReference type="EMBL" id="CAF1130520.1"/>
    </source>
</evidence>
<reference evidence="6" key="1">
    <citation type="submission" date="2021-02" db="EMBL/GenBank/DDBJ databases">
        <authorList>
            <person name="Nowell W R."/>
        </authorList>
    </citation>
    <scope>NUCLEOTIDE SEQUENCE</scope>
</reference>
<comment type="caution">
    <text evidence="6">The sequence shown here is derived from an EMBL/GenBank/DDBJ whole genome shotgun (WGS) entry which is preliminary data.</text>
</comment>
<dbReference type="Proteomes" id="UP000663832">
    <property type="component" value="Unassembled WGS sequence"/>
</dbReference>
<dbReference type="FunFam" id="3.90.640.10:FF:000134">
    <property type="entry name" value="Heat shock cognate 71 kDa protein"/>
    <property type="match status" value="1"/>
</dbReference>
<dbReference type="InterPro" id="IPR013126">
    <property type="entry name" value="Hsp_70_fam"/>
</dbReference>
<dbReference type="Gene3D" id="2.60.34.10">
    <property type="entry name" value="Substrate Binding Domain Of DNAk, Chain A, domain 1"/>
    <property type="match status" value="1"/>
</dbReference>
<dbReference type="AlphaFoldDB" id="A0A814RAT8"/>
<keyword evidence="2 4" id="KW-0547">Nucleotide-binding</keyword>
<dbReference type="GO" id="GO:0140662">
    <property type="term" value="F:ATP-dependent protein folding chaperone"/>
    <property type="evidence" value="ECO:0007669"/>
    <property type="project" value="InterPro"/>
</dbReference>
<dbReference type="PRINTS" id="PR00301">
    <property type="entry name" value="HEATSHOCK70"/>
</dbReference>
<accession>A0A814RAT8</accession>
<organism evidence="6 7">
    <name type="scientific">Adineta steineri</name>
    <dbReference type="NCBI Taxonomy" id="433720"/>
    <lineage>
        <taxon>Eukaryota</taxon>
        <taxon>Metazoa</taxon>
        <taxon>Spiralia</taxon>
        <taxon>Gnathifera</taxon>
        <taxon>Rotifera</taxon>
        <taxon>Eurotatoria</taxon>
        <taxon>Bdelloidea</taxon>
        <taxon>Adinetida</taxon>
        <taxon>Adinetidae</taxon>
        <taxon>Adineta</taxon>
    </lineage>
</organism>
<name>A0A814RAT8_9BILA</name>
<dbReference type="PROSITE" id="PS00329">
    <property type="entry name" value="HSP70_2"/>
    <property type="match status" value="1"/>
</dbReference>
<dbReference type="SUPFAM" id="SSF53067">
    <property type="entry name" value="Actin-like ATPase domain"/>
    <property type="match status" value="2"/>
</dbReference>